<evidence type="ECO:0000256" key="1">
    <source>
        <dbReference type="SAM" id="MobiDB-lite"/>
    </source>
</evidence>
<feature type="region of interest" description="Disordered" evidence="1">
    <location>
        <begin position="620"/>
        <end position="824"/>
    </location>
</feature>
<protein>
    <submittedName>
        <fullName evidence="2">Uncharacterized protein</fullName>
    </submittedName>
</protein>
<feature type="compositionally biased region" description="Basic residues" evidence="1">
    <location>
        <begin position="678"/>
        <end position="696"/>
    </location>
</feature>
<feature type="compositionally biased region" description="Low complexity" evidence="1">
    <location>
        <begin position="700"/>
        <end position="720"/>
    </location>
</feature>
<feature type="compositionally biased region" description="Basic residues" evidence="1">
    <location>
        <begin position="797"/>
        <end position="812"/>
    </location>
</feature>
<reference evidence="2" key="1">
    <citation type="journal article" date="2020" name="Stud. Mycol.">
        <title>101 Dothideomycetes genomes: a test case for predicting lifestyles and emergence of pathogens.</title>
        <authorList>
            <person name="Haridas S."/>
            <person name="Albert R."/>
            <person name="Binder M."/>
            <person name="Bloem J."/>
            <person name="Labutti K."/>
            <person name="Salamov A."/>
            <person name="Andreopoulos B."/>
            <person name="Baker S."/>
            <person name="Barry K."/>
            <person name="Bills G."/>
            <person name="Bluhm B."/>
            <person name="Cannon C."/>
            <person name="Castanera R."/>
            <person name="Culley D."/>
            <person name="Daum C."/>
            <person name="Ezra D."/>
            <person name="Gonzalez J."/>
            <person name="Henrissat B."/>
            <person name="Kuo A."/>
            <person name="Liang C."/>
            <person name="Lipzen A."/>
            <person name="Lutzoni F."/>
            <person name="Magnuson J."/>
            <person name="Mondo S."/>
            <person name="Nolan M."/>
            <person name="Ohm R."/>
            <person name="Pangilinan J."/>
            <person name="Park H.-J."/>
            <person name="Ramirez L."/>
            <person name="Alfaro M."/>
            <person name="Sun H."/>
            <person name="Tritt A."/>
            <person name="Yoshinaga Y."/>
            <person name="Zwiers L.-H."/>
            <person name="Turgeon B."/>
            <person name="Goodwin S."/>
            <person name="Spatafora J."/>
            <person name="Crous P."/>
            <person name="Grigoriev I."/>
        </authorList>
    </citation>
    <scope>NUCLEOTIDE SEQUENCE</scope>
    <source>
        <strain evidence="2">CBS 279.74</strain>
    </source>
</reference>
<feature type="compositionally biased region" description="Polar residues" evidence="1">
    <location>
        <begin position="1085"/>
        <end position="1107"/>
    </location>
</feature>
<feature type="region of interest" description="Disordered" evidence="1">
    <location>
        <begin position="528"/>
        <end position="588"/>
    </location>
</feature>
<feature type="compositionally biased region" description="Basic and acidic residues" evidence="1">
    <location>
        <begin position="562"/>
        <end position="574"/>
    </location>
</feature>
<feature type="region of interest" description="Disordered" evidence="1">
    <location>
        <begin position="1032"/>
        <end position="1120"/>
    </location>
</feature>
<feature type="region of interest" description="Disordered" evidence="1">
    <location>
        <begin position="867"/>
        <end position="924"/>
    </location>
</feature>
<feature type="compositionally biased region" description="Pro residues" evidence="1">
    <location>
        <begin position="1070"/>
        <end position="1082"/>
    </location>
</feature>
<sequence>MWNKITGKNDNFKDPNEERKTRSKRGNESNASIVSSTSTRKPNRTTTSESESRRASIRNPYPPASPLPQSAASSYATAYTTGNDDLYDDPREERGVGRREERGWKSEIGGGRDERRRDREDRDSRSEAGRVRADSNKGRKEKKSSSSSAGGSRRERSSSVTQPTYRGEIVDSPRGERSVYGDIPTGGHMMSGALPTPPAGSRPPLSSHVNDQFPTQNPAQFAAPYRPGIGHSDSFGAASEYYGDVGQSVHEQPGVRPQQPSVIMPLDTPHLTAASSTANPVADTGAGAAAEFYGPNNFTSTSAMPGAFTDDGPGPPKPPRPSSEPSGSSKPSKPGQIGSTGILASGAALGYAMGHQTSTHQSTSYTNATQGASASTYYHGDTASIGVTEGSQIPTYSEVMEFEDAPPPMPPRPGKPEKQPSGSSNAPLYAAGAAGLVGYGLHNHNLHNHSSHNHSNSMPGAFPGGHNAGFGSSSGPFLSGGMAQRYENKGPVGHLVNWWKDHEDVQKMEEYTELIGVCRGCFDPRSSVNDAPRKHHYNRKRSGEFARPSGVEKQSRYGLSEKSSRHSLSSDEKHKLKRKSSSSSNTNRTSWLAAGLGSVGLASAGKALWNNQRDDFDDTYSIKSGRHAHSRVSRQSRNRSRDHRRYTSDHSERHHRNRSHDRASQMSIGVTNDLKDHKFVRRHSLSRSRSRSRSRDRKSSGSGLLGTAIGVGLAASAVGASRRKHRSRSRSRSYSPAKVSVHHRRDSSDYDRRHSASKPLRYKSSRSSAGSVIDISHKPQPQTGGILGGFFAPPPPKVKRRTSHSRPKKKKGFFNFGNSSSSSSDGLIFGEAYVKKRAKPKSRRNSDEKFKANILALGAAAGALAAAKARNNSKRPEVVAVRESRNGRRLDDRRRGGASSRYADDEADEWEDVLDDDSSDSGSVSSGLAFGDYNWKNGKSQESLASNDSGTSKWFWRWGNRDKKKKKSTENLHNAGSSSSLIGPVVTGTAAGALIGAGLSRHDSSASSAHTLHSVYPIQTSDVAAFDARPMSTSTNATSQPYVNPRSDGNNMYQPQPVYHIPGSMYATQGPPPPSYVTPEGPPVFSQSLYSPTSQPPSKSHSQSNYPAQFPVGILQSPKR</sequence>
<feature type="region of interest" description="Disordered" evidence="1">
    <location>
        <begin position="401"/>
        <end position="427"/>
    </location>
</feature>
<organism evidence="2 3">
    <name type="scientific">Pleomassaria siparia CBS 279.74</name>
    <dbReference type="NCBI Taxonomy" id="1314801"/>
    <lineage>
        <taxon>Eukaryota</taxon>
        <taxon>Fungi</taxon>
        <taxon>Dikarya</taxon>
        <taxon>Ascomycota</taxon>
        <taxon>Pezizomycotina</taxon>
        <taxon>Dothideomycetes</taxon>
        <taxon>Pleosporomycetidae</taxon>
        <taxon>Pleosporales</taxon>
        <taxon>Pleomassariaceae</taxon>
        <taxon>Pleomassaria</taxon>
    </lineage>
</organism>
<feature type="compositionally biased region" description="Basic and acidic residues" evidence="1">
    <location>
        <begin position="10"/>
        <end position="20"/>
    </location>
</feature>
<dbReference type="EMBL" id="MU005767">
    <property type="protein sequence ID" value="KAF2711491.1"/>
    <property type="molecule type" value="Genomic_DNA"/>
</dbReference>
<feature type="compositionally biased region" description="Basic and acidic residues" evidence="1">
    <location>
        <begin position="168"/>
        <end position="179"/>
    </location>
</feature>
<dbReference type="OrthoDB" id="5365701at2759"/>
<gene>
    <name evidence="2" type="ORF">K504DRAFT_221552</name>
</gene>
<feature type="compositionally biased region" description="Polar residues" evidence="1">
    <location>
        <begin position="1032"/>
        <end position="1054"/>
    </location>
</feature>
<proteinExistence type="predicted"/>
<feature type="compositionally biased region" description="Low complexity" evidence="1">
    <location>
        <begin position="813"/>
        <end position="824"/>
    </location>
</feature>
<feature type="region of interest" description="Disordered" evidence="1">
    <location>
        <begin position="1"/>
        <end position="265"/>
    </location>
</feature>
<feature type="compositionally biased region" description="Polar residues" evidence="1">
    <location>
        <begin position="207"/>
        <end position="219"/>
    </location>
</feature>
<feature type="compositionally biased region" description="Polar residues" evidence="1">
    <location>
        <begin position="28"/>
        <end position="40"/>
    </location>
</feature>
<feature type="compositionally biased region" description="Acidic residues" evidence="1">
    <location>
        <begin position="905"/>
        <end position="919"/>
    </location>
</feature>
<evidence type="ECO:0000313" key="2">
    <source>
        <dbReference type="EMBL" id="KAF2711491.1"/>
    </source>
</evidence>
<feature type="compositionally biased region" description="Basic residues" evidence="1">
    <location>
        <begin position="624"/>
        <end position="644"/>
    </location>
</feature>
<feature type="compositionally biased region" description="Basic and acidic residues" evidence="1">
    <location>
        <begin position="88"/>
        <end position="138"/>
    </location>
</feature>
<feature type="compositionally biased region" description="Basic and acidic residues" evidence="1">
    <location>
        <begin position="874"/>
        <end position="895"/>
    </location>
</feature>
<feature type="region of interest" description="Disordered" evidence="1">
    <location>
        <begin position="444"/>
        <end position="467"/>
    </location>
</feature>
<evidence type="ECO:0000313" key="3">
    <source>
        <dbReference type="Proteomes" id="UP000799428"/>
    </source>
</evidence>
<dbReference type="Proteomes" id="UP000799428">
    <property type="component" value="Unassembled WGS sequence"/>
</dbReference>
<feature type="compositionally biased region" description="Low complexity" evidence="1">
    <location>
        <begin position="323"/>
        <end position="335"/>
    </location>
</feature>
<name>A0A6G1KGF3_9PLEO</name>
<feature type="compositionally biased region" description="Pro residues" evidence="1">
    <location>
        <begin position="313"/>
        <end position="322"/>
    </location>
</feature>
<dbReference type="AlphaFoldDB" id="A0A6G1KGF3"/>
<feature type="region of interest" description="Disordered" evidence="1">
    <location>
        <begin position="300"/>
        <end position="341"/>
    </location>
</feature>
<feature type="compositionally biased region" description="Basic residues" evidence="1">
    <location>
        <begin position="721"/>
        <end position="731"/>
    </location>
</feature>
<keyword evidence="3" id="KW-1185">Reference proteome</keyword>
<feature type="compositionally biased region" description="Low complexity" evidence="1">
    <location>
        <begin position="67"/>
        <end position="81"/>
    </location>
</feature>
<accession>A0A6G1KGF3</accession>